<dbReference type="OrthoDB" id="5413827at2759"/>
<protein>
    <submittedName>
        <fullName evidence="2">Uncharacterized protein</fullName>
    </submittedName>
</protein>
<sequence length="134" mass="15328">MAPHKSTTRSSAANVPEKTLSDGVKKPKRGYKKFRNGQLNVTPKGKYIDIILENVKSPLLRLPGKIRNAIWEYVVGGTTFDMHVKYRYKGRYAWRIPDAKAANTTKNQLSLLRVCRQIYAETAILPFKVNVFKF</sequence>
<evidence type="ECO:0000313" key="2">
    <source>
        <dbReference type="EMBL" id="KAF2253367.1"/>
    </source>
</evidence>
<reference evidence="2" key="1">
    <citation type="journal article" date="2020" name="Stud. Mycol.">
        <title>101 Dothideomycetes genomes: a test case for predicting lifestyles and emergence of pathogens.</title>
        <authorList>
            <person name="Haridas S."/>
            <person name="Albert R."/>
            <person name="Binder M."/>
            <person name="Bloem J."/>
            <person name="Labutti K."/>
            <person name="Salamov A."/>
            <person name="Andreopoulos B."/>
            <person name="Baker S."/>
            <person name="Barry K."/>
            <person name="Bills G."/>
            <person name="Bluhm B."/>
            <person name="Cannon C."/>
            <person name="Castanera R."/>
            <person name="Culley D."/>
            <person name="Daum C."/>
            <person name="Ezra D."/>
            <person name="Gonzalez J."/>
            <person name="Henrissat B."/>
            <person name="Kuo A."/>
            <person name="Liang C."/>
            <person name="Lipzen A."/>
            <person name="Lutzoni F."/>
            <person name="Magnuson J."/>
            <person name="Mondo S."/>
            <person name="Nolan M."/>
            <person name="Ohm R."/>
            <person name="Pangilinan J."/>
            <person name="Park H.-J."/>
            <person name="Ramirez L."/>
            <person name="Alfaro M."/>
            <person name="Sun H."/>
            <person name="Tritt A."/>
            <person name="Yoshinaga Y."/>
            <person name="Zwiers L.-H."/>
            <person name="Turgeon B."/>
            <person name="Goodwin S."/>
            <person name="Spatafora J."/>
            <person name="Crous P."/>
            <person name="Grigoriev I."/>
        </authorList>
    </citation>
    <scope>NUCLEOTIDE SEQUENCE</scope>
    <source>
        <strain evidence="2">CBS 122368</strain>
    </source>
</reference>
<dbReference type="GeneID" id="54576123"/>
<proteinExistence type="predicted"/>
<organism evidence="2 3">
    <name type="scientific">Trematosphaeria pertusa</name>
    <dbReference type="NCBI Taxonomy" id="390896"/>
    <lineage>
        <taxon>Eukaryota</taxon>
        <taxon>Fungi</taxon>
        <taxon>Dikarya</taxon>
        <taxon>Ascomycota</taxon>
        <taxon>Pezizomycotina</taxon>
        <taxon>Dothideomycetes</taxon>
        <taxon>Pleosporomycetidae</taxon>
        <taxon>Pleosporales</taxon>
        <taxon>Massarineae</taxon>
        <taxon>Trematosphaeriaceae</taxon>
        <taxon>Trematosphaeria</taxon>
    </lineage>
</organism>
<evidence type="ECO:0000313" key="3">
    <source>
        <dbReference type="Proteomes" id="UP000800094"/>
    </source>
</evidence>
<dbReference type="Proteomes" id="UP000800094">
    <property type="component" value="Unassembled WGS sequence"/>
</dbReference>
<dbReference type="PANTHER" id="PTHR38790">
    <property type="entry name" value="2EXR DOMAIN-CONTAINING PROTEIN-RELATED"/>
    <property type="match status" value="1"/>
</dbReference>
<dbReference type="EMBL" id="ML987191">
    <property type="protein sequence ID" value="KAF2253367.1"/>
    <property type="molecule type" value="Genomic_DNA"/>
</dbReference>
<accession>A0A6A6ITD8</accession>
<evidence type="ECO:0000256" key="1">
    <source>
        <dbReference type="SAM" id="MobiDB-lite"/>
    </source>
</evidence>
<keyword evidence="3" id="KW-1185">Reference proteome</keyword>
<dbReference type="AlphaFoldDB" id="A0A6A6ITD8"/>
<feature type="region of interest" description="Disordered" evidence="1">
    <location>
        <begin position="1"/>
        <end position="30"/>
    </location>
</feature>
<gene>
    <name evidence="2" type="ORF">BU26DRAFT_400386</name>
</gene>
<name>A0A6A6ITD8_9PLEO</name>
<dbReference type="PANTHER" id="PTHR38790:SF4">
    <property type="entry name" value="2EXR DOMAIN-CONTAINING PROTEIN"/>
    <property type="match status" value="1"/>
</dbReference>
<dbReference type="RefSeq" id="XP_033688371.1">
    <property type="nucleotide sequence ID" value="XM_033822793.1"/>
</dbReference>
<feature type="non-terminal residue" evidence="2">
    <location>
        <position position="134"/>
    </location>
</feature>